<evidence type="ECO:0000256" key="4">
    <source>
        <dbReference type="ARBA" id="ARBA00022692"/>
    </source>
</evidence>
<dbReference type="STRING" id="1423734.FC83_GL001457"/>
<evidence type="ECO:0000313" key="10">
    <source>
        <dbReference type="Proteomes" id="UP000051236"/>
    </source>
</evidence>
<evidence type="ECO:0000256" key="5">
    <source>
        <dbReference type="ARBA" id="ARBA00022989"/>
    </source>
</evidence>
<keyword evidence="5 7" id="KW-1133">Transmembrane helix</keyword>
<dbReference type="CDD" id="cd06261">
    <property type="entry name" value="TM_PBP2"/>
    <property type="match status" value="1"/>
</dbReference>
<dbReference type="SUPFAM" id="SSF161098">
    <property type="entry name" value="MetI-like"/>
    <property type="match status" value="1"/>
</dbReference>
<feature type="transmembrane region" description="Helical" evidence="7">
    <location>
        <begin position="142"/>
        <end position="161"/>
    </location>
</feature>
<comment type="similarity">
    <text evidence="7">Belongs to the binding-protein-dependent transport system permease family.</text>
</comment>
<dbReference type="eggNOG" id="COG3639">
    <property type="taxonomic scope" value="Bacteria"/>
</dbReference>
<name>A0A0R1XKZ8_9LACO</name>
<dbReference type="Pfam" id="PF00528">
    <property type="entry name" value="BPD_transp_1"/>
    <property type="match status" value="1"/>
</dbReference>
<feature type="transmembrane region" description="Helical" evidence="7">
    <location>
        <begin position="20"/>
        <end position="39"/>
    </location>
</feature>
<evidence type="ECO:0000256" key="7">
    <source>
        <dbReference type="RuleBase" id="RU363032"/>
    </source>
</evidence>
<evidence type="ECO:0000256" key="6">
    <source>
        <dbReference type="ARBA" id="ARBA00023136"/>
    </source>
</evidence>
<evidence type="ECO:0000256" key="3">
    <source>
        <dbReference type="ARBA" id="ARBA00022475"/>
    </source>
</evidence>
<dbReference type="PANTHER" id="PTHR30043">
    <property type="entry name" value="PHOSPHONATES TRANSPORT SYSTEM PERMEASE PROTEIN"/>
    <property type="match status" value="1"/>
</dbReference>
<evidence type="ECO:0000313" key="9">
    <source>
        <dbReference type="EMBL" id="KRM30896.1"/>
    </source>
</evidence>
<dbReference type="PANTHER" id="PTHR30043:SF1">
    <property type="entry name" value="ABC TRANSPORT SYSTEM PERMEASE PROTEIN P69"/>
    <property type="match status" value="1"/>
</dbReference>
<feature type="transmembrane region" description="Helical" evidence="7">
    <location>
        <begin position="106"/>
        <end position="135"/>
    </location>
</feature>
<dbReference type="Gene3D" id="1.10.3720.10">
    <property type="entry name" value="MetI-like"/>
    <property type="match status" value="1"/>
</dbReference>
<protein>
    <submittedName>
        <fullName evidence="9">Phosphonate ABC transporter, permease protein PhnE</fullName>
    </submittedName>
</protein>
<comment type="caution">
    <text evidence="9">The sequence shown here is derived from an EMBL/GenBank/DDBJ whole genome shotgun (WGS) entry which is preliminary data.</text>
</comment>
<keyword evidence="10" id="KW-1185">Reference proteome</keyword>
<dbReference type="InterPro" id="IPR035906">
    <property type="entry name" value="MetI-like_sf"/>
</dbReference>
<dbReference type="InterPro" id="IPR000515">
    <property type="entry name" value="MetI-like"/>
</dbReference>
<gene>
    <name evidence="9" type="ORF">FC83_GL001457</name>
</gene>
<feature type="transmembrane region" description="Helical" evidence="7">
    <location>
        <begin position="213"/>
        <end position="232"/>
    </location>
</feature>
<dbReference type="GO" id="GO:0005886">
    <property type="term" value="C:plasma membrane"/>
    <property type="evidence" value="ECO:0007669"/>
    <property type="project" value="UniProtKB-SubCell"/>
</dbReference>
<feature type="transmembrane region" description="Helical" evidence="7">
    <location>
        <begin position="51"/>
        <end position="72"/>
    </location>
</feature>
<feature type="transmembrane region" description="Helical" evidence="7">
    <location>
        <begin position="181"/>
        <end position="206"/>
    </location>
</feature>
<dbReference type="RefSeq" id="WP_057002949.1">
    <property type="nucleotide sequence ID" value="NZ_AZGA01000087.1"/>
</dbReference>
<dbReference type="AlphaFoldDB" id="A0A0R1XKZ8"/>
<keyword evidence="3" id="KW-1003">Cell membrane</keyword>
<dbReference type="PATRIC" id="fig|1423734.3.peg.1474"/>
<feature type="transmembrane region" description="Helical" evidence="7">
    <location>
        <begin position="79"/>
        <end position="100"/>
    </location>
</feature>
<feature type="transmembrane region" description="Helical" evidence="7">
    <location>
        <begin position="238"/>
        <end position="257"/>
    </location>
</feature>
<dbReference type="PROSITE" id="PS50928">
    <property type="entry name" value="ABC_TM1"/>
    <property type="match status" value="1"/>
</dbReference>
<evidence type="ECO:0000256" key="1">
    <source>
        <dbReference type="ARBA" id="ARBA00004651"/>
    </source>
</evidence>
<reference evidence="9 10" key="1">
    <citation type="journal article" date="2015" name="Genome Announc.">
        <title>Expanding the biotechnology potential of lactobacilli through comparative genomics of 213 strains and associated genera.</title>
        <authorList>
            <person name="Sun Z."/>
            <person name="Harris H.M."/>
            <person name="McCann A."/>
            <person name="Guo C."/>
            <person name="Argimon S."/>
            <person name="Zhang W."/>
            <person name="Yang X."/>
            <person name="Jeffery I.B."/>
            <person name="Cooney J.C."/>
            <person name="Kagawa T.F."/>
            <person name="Liu W."/>
            <person name="Song Y."/>
            <person name="Salvetti E."/>
            <person name="Wrobel A."/>
            <person name="Rasinkangas P."/>
            <person name="Parkhill J."/>
            <person name="Rea M.C."/>
            <person name="O'Sullivan O."/>
            <person name="Ritari J."/>
            <person name="Douillard F.P."/>
            <person name="Paul Ross R."/>
            <person name="Yang R."/>
            <person name="Briner A.E."/>
            <person name="Felis G.E."/>
            <person name="de Vos W.M."/>
            <person name="Barrangou R."/>
            <person name="Klaenhammer T.R."/>
            <person name="Caufield P.W."/>
            <person name="Cui Y."/>
            <person name="Zhang H."/>
            <person name="O'Toole P.W."/>
        </authorList>
    </citation>
    <scope>NUCLEOTIDE SEQUENCE [LARGE SCALE GENOMIC DNA]</scope>
    <source>
        <strain evidence="9 10">DSM 18527</strain>
    </source>
</reference>
<evidence type="ECO:0000259" key="8">
    <source>
        <dbReference type="PROSITE" id="PS50928"/>
    </source>
</evidence>
<feature type="domain" description="ABC transmembrane type-1" evidence="8">
    <location>
        <begin position="75"/>
        <end position="258"/>
    </location>
</feature>
<sequence>MLQKQTTSTRFFRTKLTKALALVAGIIVLYIVTALTLGYDLTSFGAISQGFAWLFHYFMPTGNVLQFLGAIVTQIFRTFLIAVCATTVASVFAIILALVGAKNAGLIPVIGIFIKGLASFLRNIPLAAWALILVFSFKQNELTGFLALFFMSLGFLTRAFIETIEDYGTDTIKALEATGATYPQIVCQAILPALAVPLCEWVLYMIENNIRDAVLVGLITGSGIGFLFDLYFKSLRYNAAGLVVLGVVVLVIAWEILSIQLKKRIEHHAKD</sequence>
<comment type="subcellular location">
    <subcellularLocation>
        <location evidence="1 7">Cell membrane</location>
        <topology evidence="1 7">Multi-pass membrane protein</topology>
    </subcellularLocation>
</comment>
<dbReference type="Proteomes" id="UP000051236">
    <property type="component" value="Unassembled WGS sequence"/>
</dbReference>
<dbReference type="EMBL" id="AZGA01000087">
    <property type="protein sequence ID" value="KRM30896.1"/>
    <property type="molecule type" value="Genomic_DNA"/>
</dbReference>
<accession>A0A0R1XKZ8</accession>
<evidence type="ECO:0000256" key="2">
    <source>
        <dbReference type="ARBA" id="ARBA00022448"/>
    </source>
</evidence>
<keyword evidence="2 7" id="KW-0813">Transport</keyword>
<keyword evidence="6 7" id="KW-0472">Membrane</keyword>
<organism evidence="9 10">
    <name type="scientific">Agrilactobacillus composti DSM 18527 = JCM 14202</name>
    <dbReference type="NCBI Taxonomy" id="1423734"/>
    <lineage>
        <taxon>Bacteria</taxon>
        <taxon>Bacillati</taxon>
        <taxon>Bacillota</taxon>
        <taxon>Bacilli</taxon>
        <taxon>Lactobacillales</taxon>
        <taxon>Lactobacillaceae</taxon>
        <taxon>Agrilactobacillus</taxon>
    </lineage>
</organism>
<proteinExistence type="inferred from homology"/>
<dbReference type="GO" id="GO:0055085">
    <property type="term" value="P:transmembrane transport"/>
    <property type="evidence" value="ECO:0007669"/>
    <property type="project" value="InterPro"/>
</dbReference>
<keyword evidence="4 7" id="KW-0812">Transmembrane</keyword>